<evidence type="ECO:0000256" key="3">
    <source>
        <dbReference type="ARBA" id="ARBA00022729"/>
    </source>
</evidence>
<dbReference type="InterPro" id="IPR000192">
    <property type="entry name" value="Aminotrans_V_dom"/>
</dbReference>
<dbReference type="InterPro" id="IPR015421">
    <property type="entry name" value="PyrdxlP-dep_Trfase_major"/>
</dbReference>
<protein>
    <submittedName>
        <fullName evidence="9">Tat (Twin-arginine translocation) pathway signal sequence</fullName>
    </submittedName>
</protein>
<comment type="catalytic activity">
    <reaction evidence="5">
        <text>(sulfur carrier)-H + L-cysteine = (sulfur carrier)-SH + L-alanine</text>
        <dbReference type="Rhea" id="RHEA:43892"/>
        <dbReference type="Rhea" id="RHEA-COMP:14737"/>
        <dbReference type="Rhea" id="RHEA-COMP:14739"/>
        <dbReference type="ChEBI" id="CHEBI:29917"/>
        <dbReference type="ChEBI" id="CHEBI:35235"/>
        <dbReference type="ChEBI" id="CHEBI:57972"/>
        <dbReference type="ChEBI" id="CHEBI:64428"/>
        <dbReference type="EC" id="2.8.1.7"/>
    </reaction>
</comment>
<dbReference type="GO" id="GO:0031071">
    <property type="term" value="F:cysteine desulfurase activity"/>
    <property type="evidence" value="ECO:0007669"/>
    <property type="project" value="UniProtKB-EC"/>
</dbReference>
<comment type="similarity">
    <text evidence="2">Belongs to the class-V pyridoxal-phosphate-dependent aminotransferase family. Csd subfamily.</text>
</comment>
<keyword evidence="10" id="KW-1185">Reference proteome</keyword>
<feature type="signal peptide" evidence="7">
    <location>
        <begin position="1"/>
        <end position="27"/>
    </location>
</feature>
<dbReference type="PROSITE" id="PS51318">
    <property type="entry name" value="TAT"/>
    <property type="match status" value="1"/>
</dbReference>
<dbReference type="InterPro" id="IPR015422">
    <property type="entry name" value="PyrdxlP-dep_Trfase_small"/>
</dbReference>
<dbReference type="InterPro" id="IPR019546">
    <property type="entry name" value="TAT_signal_bac_arc"/>
</dbReference>
<dbReference type="Gene3D" id="3.40.640.10">
    <property type="entry name" value="Type I PLP-dependent aspartate aminotransferase-like (Major domain)"/>
    <property type="match status" value="1"/>
</dbReference>
<proteinExistence type="inferred from homology"/>
<dbReference type="RefSeq" id="WP_042125238.1">
    <property type="nucleotide sequence ID" value="NZ_FZOL01000016.1"/>
</dbReference>
<dbReference type="SUPFAM" id="SSF53383">
    <property type="entry name" value="PLP-dependent transferases"/>
    <property type="match status" value="1"/>
</dbReference>
<evidence type="ECO:0000259" key="8">
    <source>
        <dbReference type="Pfam" id="PF00266"/>
    </source>
</evidence>
<evidence type="ECO:0000256" key="5">
    <source>
        <dbReference type="ARBA" id="ARBA00050776"/>
    </source>
</evidence>
<feature type="chain" id="PRO_5011266506" evidence="7">
    <location>
        <begin position="28"/>
        <end position="431"/>
    </location>
</feature>
<evidence type="ECO:0000256" key="6">
    <source>
        <dbReference type="RuleBase" id="RU004504"/>
    </source>
</evidence>
<name>A0A239HSD1_9PSED</name>
<feature type="domain" description="Aminotransferase class V" evidence="8">
    <location>
        <begin position="68"/>
        <end position="395"/>
    </location>
</feature>
<evidence type="ECO:0000256" key="1">
    <source>
        <dbReference type="ARBA" id="ARBA00001933"/>
    </source>
</evidence>
<dbReference type="EMBL" id="FZOL01000016">
    <property type="protein sequence ID" value="SNS84297.1"/>
    <property type="molecule type" value="Genomic_DNA"/>
</dbReference>
<evidence type="ECO:0000256" key="7">
    <source>
        <dbReference type="SAM" id="SignalP"/>
    </source>
</evidence>
<comment type="cofactor">
    <cofactor evidence="1 6">
        <name>pyridoxal 5'-phosphate</name>
        <dbReference type="ChEBI" id="CHEBI:597326"/>
    </cofactor>
</comment>
<dbReference type="Pfam" id="PF00266">
    <property type="entry name" value="Aminotran_5"/>
    <property type="match status" value="1"/>
</dbReference>
<dbReference type="InterPro" id="IPR020578">
    <property type="entry name" value="Aminotrans_V_PyrdxlP_BS"/>
</dbReference>
<evidence type="ECO:0000256" key="2">
    <source>
        <dbReference type="ARBA" id="ARBA00010447"/>
    </source>
</evidence>
<evidence type="ECO:0000256" key="4">
    <source>
        <dbReference type="ARBA" id="ARBA00022898"/>
    </source>
</evidence>
<reference evidence="10" key="1">
    <citation type="submission" date="2017-06" db="EMBL/GenBank/DDBJ databases">
        <authorList>
            <person name="Varghese N."/>
            <person name="Submissions S."/>
        </authorList>
    </citation>
    <scope>NUCLEOTIDE SEQUENCE [LARGE SCALE GENOMIC DNA]</scope>
    <source>
        <strain evidence="10">DSM 22348</strain>
    </source>
</reference>
<dbReference type="PANTHER" id="PTHR43586:SF8">
    <property type="entry name" value="CYSTEINE DESULFURASE 1, CHLOROPLASTIC"/>
    <property type="match status" value="1"/>
</dbReference>
<dbReference type="AlphaFoldDB" id="A0A239HSD1"/>
<dbReference type="PROSITE" id="PS00595">
    <property type="entry name" value="AA_TRANSFER_CLASS_5"/>
    <property type="match status" value="1"/>
</dbReference>
<dbReference type="NCBIfam" id="TIGR01409">
    <property type="entry name" value="TAT_signal_seq"/>
    <property type="match status" value="1"/>
</dbReference>
<dbReference type="PANTHER" id="PTHR43586">
    <property type="entry name" value="CYSTEINE DESULFURASE"/>
    <property type="match status" value="1"/>
</dbReference>
<dbReference type="OrthoDB" id="9764293at2"/>
<evidence type="ECO:0000313" key="10">
    <source>
        <dbReference type="Proteomes" id="UP000198407"/>
    </source>
</evidence>
<keyword evidence="3 7" id="KW-0732">Signal</keyword>
<keyword evidence="4" id="KW-0663">Pyridoxal phosphate</keyword>
<dbReference type="InterPro" id="IPR006311">
    <property type="entry name" value="TAT_signal"/>
</dbReference>
<dbReference type="Gene3D" id="3.90.1150.10">
    <property type="entry name" value="Aspartate Aminotransferase, domain 1"/>
    <property type="match status" value="1"/>
</dbReference>
<accession>A0A239HSD1</accession>
<gene>
    <name evidence="9" type="ORF">SAMN05444352_11686</name>
</gene>
<organism evidence="9 10">
    <name type="scientific">Pseudomonas japonica</name>
    <dbReference type="NCBI Taxonomy" id="256466"/>
    <lineage>
        <taxon>Bacteria</taxon>
        <taxon>Pseudomonadati</taxon>
        <taxon>Pseudomonadota</taxon>
        <taxon>Gammaproteobacteria</taxon>
        <taxon>Pseudomonadales</taxon>
        <taxon>Pseudomonadaceae</taxon>
        <taxon>Pseudomonas</taxon>
    </lineage>
</organism>
<dbReference type="STRING" id="1215104.GCA_000730585_02651"/>
<sequence>MTDRRTFLKQAAILGAGLPLASTLANAVENTAPAAAGTPFSGPDKWRQLRALFPLDPDTAHFANFLVTAHPRPVQDAIDHYRRELDRNPAALMDWESQYEWNREGEVREWAARYLAVRPRQIALTGSTTEGLGMIYGGLNVAADQEILTTEHEHYSTHRSLAFRSQRQGTQVRKLRLFDNPWDISRDQVLTTIDQAIRPETRVLGMTWVHSGSGVKLPVGEIGEIVRRHNRDRDEARRIIYVVDGVHGFGVDDMNFADFNCDYFISGTHKWMFGPRGTGIICAASEKLGPLTPTIATFSQEEDFATIMTPGGYHAFEHRWAAGKAFELHLQLGKAEVQARIHQLNDRLKERLLEHKRIQLVTPRSAEFSAGFTFFRIQDRDPDAIAAYLVDNRVMSDAVDRDVGPVIRLAPSLLNDEQEIDRAMALLIKKL</sequence>
<dbReference type="InterPro" id="IPR015424">
    <property type="entry name" value="PyrdxlP-dep_Trfase"/>
</dbReference>
<evidence type="ECO:0000313" key="9">
    <source>
        <dbReference type="EMBL" id="SNS84297.1"/>
    </source>
</evidence>
<dbReference type="Proteomes" id="UP000198407">
    <property type="component" value="Unassembled WGS sequence"/>
</dbReference>